<name>A0A5B7J3G6_PORTR</name>
<feature type="compositionally biased region" description="Acidic residues" evidence="1">
    <location>
        <begin position="26"/>
        <end position="37"/>
    </location>
</feature>
<feature type="compositionally biased region" description="Basic and acidic residues" evidence="1">
    <location>
        <begin position="38"/>
        <end position="53"/>
    </location>
</feature>
<dbReference type="Proteomes" id="UP000324222">
    <property type="component" value="Unassembled WGS sequence"/>
</dbReference>
<comment type="caution">
    <text evidence="2">The sequence shown here is derived from an EMBL/GenBank/DDBJ whole genome shotgun (WGS) entry which is preliminary data.</text>
</comment>
<evidence type="ECO:0000313" key="2">
    <source>
        <dbReference type="EMBL" id="MPC89295.1"/>
    </source>
</evidence>
<protein>
    <submittedName>
        <fullName evidence="2">Uncharacterized protein</fullName>
    </submittedName>
</protein>
<keyword evidence="3" id="KW-1185">Reference proteome</keyword>
<feature type="region of interest" description="Disordered" evidence="1">
    <location>
        <begin position="21"/>
        <end position="55"/>
    </location>
</feature>
<reference evidence="2 3" key="1">
    <citation type="submission" date="2019-05" db="EMBL/GenBank/DDBJ databases">
        <title>Another draft genome of Portunus trituberculatus and its Hox gene families provides insights of decapod evolution.</title>
        <authorList>
            <person name="Jeong J.-H."/>
            <person name="Song I."/>
            <person name="Kim S."/>
            <person name="Choi T."/>
            <person name="Kim D."/>
            <person name="Ryu S."/>
            <person name="Kim W."/>
        </authorList>
    </citation>
    <scope>NUCLEOTIDE SEQUENCE [LARGE SCALE GENOMIC DNA]</scope>
    <source>
        <tissue evidence="2">Muscle</tissue>
    </source>
</reference>
<sequence length="85" mass="9918">MIFEATFQGLYAKINCVGLSRAPEQSDGEEEEEEEEKKEEISKKEGENYDSRRTKGRKHMARYCNDFYIVFSSLPPLVIYNSFLP</sequence>
<evidence type="ECO:0000256" key="1">
    <source>
        <dbReference type="SAM" id="MobiDB-lite"/>
    </source>
</evidence>
<accession>A0A5B7J3G6</accession>
<dbReference type="AlphaFoldDB" id="A0A5B7J3G6"/>
<gene>
    <name evidence="2" type="ORF">E2C01_084234</name>
</gene>
<dbReference type="EMBL" id="VSRR010080543">
    <property type="protein sequence ID" value="MPC89295.1"/>
    <property type="molecule type" value="Genomic_DNA"/>
</dbReference>
<organism evidence="2 3">
    <name type="scientific">Portunus trituberculatus</name>
    <name type="common">Swimming crab</name>
    <name type="synonym">Neptunus trituberculatus</name>
    <dbReference type="NCBI Taxonomy" id="210409"/>
    <lineage>
        <taxon>Eukaryota</taxon>
        <taxon>Metazoa</taxon>
        <taxon>Ecdysozoa</taxon>
        <taxon>Arthropoda</taxon>
        <taxon>Crustacea</taxon>
        <taxon>Multicrustacea</taxon>
        <taxon>Malacostraca</taxon>
        <taxon>Eumalacostraca</taxon>
        <taxon>Eucarida</taxon>
        <taxon>Decapoda</taxon>
        <taxon>Pleocyemata</taxon>
        <taxon>Brachyura</taxon>
        <taxon>Eubrachyura</taxon>
        <taxon>Portunoidea</taxon>
        <taxon>Portunidae</taxon>
        <taxon>Portuninae</taxon>
        <taxon>Portunus</taxon>
    </lineage>
</organism>
<proteinExistence type="predicted"/>
<evidence type="ECO:0000313" key="3">
    <source>
        <dbReference type="Proteomes" id="UP000324222"/>
    </source>
</evidence>